<dbReference type="WBParaSite" id="MBELARI_LOCUS17569">
    <property type="protein sequence ID" value="MBELARI_LOCUS17569"/>
    <property type="gene ID" value="MBELARI_LOCUS17569"/>
</dbReference>
<organism evidence="1 2">
    <name type="scientific">Mesorhabditis belari</name>
    <dbReference type="NCBI Taxonomy" id="2138241"/>
    <lineage>
        <taxon>Eukaryota</taxon>
        <taxon>Metazoa</taxon>
        <taxon>Ecdysozoa</taxon>
        <taxon>Nematoda</taxon>
        <taxon>Chromadorea</taxon>
        <taxon>Rhabditida</taxon>
        <taxon>Rhabditina</taxon>
        <taxon>Rhabditomorpha</taxon>
        <taxon>Rhabditoidea</taxon>
        <taxon>Rhabditidae</taxon>
        <taxon>Mesorhabditinae</taxon>
        <taxon>Mesorhabditis</taxon>
    </lineage>
</organism>
<name>A0AAF3EVF2_9BILA</name>
<sequence>MRRERMVEETQIEENDSCESLTTLMASLKKTPKATAGPVVLNLEVLQNSPLLTRACQRSSIFKPPRLSGRDSLEWAIASDPVHSPSPSASTSNISEVEKLTRQIGNLSLQRKRRDSNC</sequence>
<protein>
    <submittedName>
        <fullName evidence="2">Uncharacterized protein</fullName>
    </submittedName>
</protein>
<evidence type="ECO:0000313" key="1">
    <source>
        <dbReference type="Proteomes" id="UP000887575"/>
    </source>
</evidence>
<dbReference type="AlphaFoldDB" id="A0AAF3EVF2"/>
<accession>A0AAF3EVF2</accession>
<keyword evidence="1" id="KW-1185">Reference proteome</keyword>
<reference evidence="2" key="1">
    <citation type="submission" date="2024-02" db="UniProtKB">
        <authorList>
            <consortium name="WormBaseParasite"/>
        </authorList>
    </citation>
    <scope>IDENTIFICATION</scope>
</reference>
<proteinExistence type="predicted"/>
<dbReference type="Proteomes" id="UP000887575">
    <property type="component" value="Unassembled WGS sequence"/>
</dbReference>
<evidence type="ECO:0000313" key="2">
    <source>
        <dbReference type="WBParaSite" id="MBELARI_LOCUS17569"/>
    </source>
</evidence>